<dbReference type="GO" id="GO:0005737">
    <property type="term" value="C:cytoplasm"/>
    <property type="evidence" value="ECO:0007669"/>
    <property type="project" value="UniProtKB-SubCell"/>
</dbReference>
<dbReference type="SUPFAM" id="SSF50249">
    <property type="entry name" value="Nucleic acid-binding proteins"/>
    <property type="match status" value="1"/>
</dbReference>
<dbReference type="Gene3D" id="3.40.50.300">
    <property type="entry name" value="P-loop containing nucleotide triphosphate hydrolases"/>
    <property type="match status" value="1"/>
</dbReference>
<keyword evidence="6 10" id="KW-0378">Hydrolase</keyword>
<dbReference type="AlphaFoldDB" id="A0A150LB82"/>
<dbReference type="GO" id="GO:0005525">
    <property type="term" value="F:GTP binding"/>
    <property type="evidence" value="ECO:0007669"/>
    <property type="project" value="UniProtKB-UniRule"/>
</dbReference>
<comment type="subunit">
    <text evidence="10">Monomer. Associates with 30S ribosomal subunit, binds 16S rRNA.</text>
</comment>
<comment type="similarity">
    <text evidence="10">Belongs to the TRAFAC class YlqF/YawG GTPase family. RsgA subfamily.</text>
</comment>
<evidence type="ECO:0000259" key="12">
    <source>
        <dbReference type="PROSITE" id="PS51721"/>
    </source>
</evidence>
<dbReference type="NCBIfam" id="TIGR00157">
    <property type="entry name" value="ribosome small subunit-dependent GTPase A"/>
    <property type="match status" value="1"/>
</dbReference>
<evidence type="ECO:0000256" key="7">
    <source>
        <dbReference type="ARBA" id="ARBA00022833"/>
    </source>
</evidence>
<keyword evidence="1 10" id="KW-0963">Cytoplasm</keyword>
<feature type="binding site" evidence="10">
    <location>
        <position position="254"/>
    </location>
    <ligand>
        <name>Zn(2+)</name>
        <dbReference type="ChEBI" id="CHEBI:29105"/>
    </ligand>
</feature>
<comment type="subcellular location">
    <subcellularLocation>
        <location evidence="10">Cytoplasm</location>
    </subcellularLocation>
</comment>
<dbReference type="STRING" id="301148.B4135_3814"/>
<dbReference type="InterPro" id="IPR030378">
    <property type="entry name" value="G_CP_dom"/>
</dbReference>
<dbReference type="InterPro" id="IPR010914">
    <property type="entry name" value="RsgA_GTPase_dom"/>
</dbReference>
<dbReference type="GO" id="GO:0019843">
    <property type="term" value="F:rRNA binding"/>
    <property type="evidence" value="ECO:0007669"/>
    <property type="project" value="UniProtKB-KW"/>
</dbReference>
<feature type="domain" description="EngC GTPase" evidence="11">
    <location>
        <begin position="72"/>
        <end position="221"/>
    </location>
</feature>
<dbReference type="Proteomes" id="UP000075683">
    <property type="component" value="Unassembled WGS sequence"/>
</dbReference>
<dbReference type="Gene3D" id="2.40.50.140">
    <property type="entry name" value="Nucleic acid-binding proteins"/>
    <property type="match status" value="1"/>
</dbReference>
<keyword evidence="8 10" id="KW-0694">RNA-binding</keyword>
<dbReference type="SUPFAM" id="SSF52540">
    <property type="entry name" value="P-loop containing nucleoside triphosphate hydrolases"/>
    <property type="match status" value="1"/>
</dbReference>
<feature type="binding site" evidence="10">
    <location>
        <begin position="166"/>
        <end position="174"/>
    </location>
    <ligand>
        <name>GTP</name>
        <dbReference type="ChEBI" id="CHEBI:37565"/>
    </ligand>
</feature>
<comment type="caution">
    <text evidence="13">The sequence shown here is derived from an EMBL/GenBank/DDBJ whole genome shotgun (WGS) entry which is preliminary data.</text>
</comment>
<keyword evidence="9 10" id="KW-0342">GTP-binding</keyword>
<evidence type="ECO:0000256" key="1">
    <source>
        <dbReference type="ARBA" id="ARBA00022490"/>
    </source>
</evidence>
<dbReference type="PATRIC" id="fig|301148.3.peg.1859"/>
<dbReference type="InterPro" id="IPR012340">
    <property type="entry name" value="NA-bd_OB-fold"/>
</dbReference>
<dbReference type="GO" id="GO:0042274">
    <property type="term" value="P:ribosomal small subunit biogenesis"/>
    <property type="evidence" value="ECO:0007669"/>
    <property type="project" value="UniProtKB-UniRule"/>
</dbReference>
<keyword evidence="5 10" id="KW-0547">Nucleotide-binding</keyword>
<dbReference type="EMBL" id="LQYT01000130">
    <property type="protein sequence ID" value="KYD09490.1"/>
    <property type="molecule type" value="Genomic_DNA"/>
</dbReference>
<dbReference type="Gene3D" id="1.10.40.50">
    <property type="entry name" value="Probable gtpase engc, domain 3"/>
    <property type="match status" value="1"/>
</dbReference>
<evidence type="ECO:0000259" key="11">
    <source>
        <dbReference type="PROSITE" id="PS50936"/>
    </source>
</evidence>
<dbReference type="InterPro" id="IPR027417">
    <property type="entry name" value="P-loop_NTPase"/>
</dbReference>
<evidence type="ECO:0000256" key="9">
    <source>
        <dbReference type="ARBA" id="ARBA00023134"/>
    </source>
</evidence>
<evidence type="ECO:0000256" key="8">
    <source>
        <dbReference type="ARBA" id="ARBA00022884"/>
    </source>
</evidence>
<feature type="binding site" evidence="10">
    <location>
        <position position="252"/>
    </location>
    <ligand>
        <name>Zn(2+)</name>
        <dbReference type="ChEBI" id="CHEBI:29105"/>
    </ligand>
</feature>
<evidence type="ECO:0000313" key="14">
    <source>
        <dbReference type="Proteomes" id="UP000075683"/>
    </source>
</evidence>
<comment type="function">
    <text evidence="10">One of several proteins that assist in the late maturation steps of the functional core of the 30S ribosomal subunit. Helps release RbfA from mature subunits. May play a role in the assembly of ribosomal proteins into the subunit. Circularly permuted GTPase that catalyzes slow GTP hydrolysis, GTPase activity is stimulated by the 30S ribosomal subunit.</text>
</comment>
<dbReference type="InterPro" id="IPR031944">
    <property type="entry name" value="RsgA_N"/>
</dbReference>
<evidence type="ECO:0000313" key="13">
    <source>
        <dbReference type="EMBL" id="KYD09490.1"/>
    </source>
</evidence>
<dbReference type="PANTHER" id="PTHR32120:SF11">
    <property type="entry name" value="SMALL RIBOSOMAL SUBUNIT BIOGENESIS GTPASE RSGA 1, MITOCHONDRIAL-RELATED"/>
    <property type="match status" value="1"/>
</dbReference>
<dbReference type="RefSeq" id="WP_061569992.1">
    <property type="nucleotide sequence ID" value="NZ_LQYT01000130.1"/>
</dbReference>
<protein>
    <recommendedName>
        <fullName evidence="10">Small ribosomal subunit biogenesis GTPase RsgA</fullName>
        <ecNumber evidence="10">3.6.1.-</ecNumber>
    </recommendedName>
</protein>
<organism evidence="13 14">
    <name type="scientific">Caldibacillus debilis</name>
    <dbReference type="NCBI Taxonomy" id="301148"/>
    <lineage>
        <taxon>Bacteria</taxon>
        <taxon>Bacillati</taxon>
        <taxon>Bacillota</taxon>
        <taxon>Bacilli</taxon>
        <taxon>Bacillales</taxon>
        <taxon>Bacillaceae</taxon>
        <taxon>Caldibacillus</taxon>
    </lineage>
</organism>
<dbReference type="PROSITE" id="PS50936">
    <property type="entry name" value="ENGC_GTPASE"/>
    <property type="match status" value="1"/>
</dbReference>
<evidence type="ECO:0000256" key="6">
    <source>
        <dbReference type="ARBA" id="ARBA00022801"/>
    </source>
</evidence>
<dbReference type="CDD" id="cd01854">
    <property type="entry name" value="YjeQ_EngC"/>
    <property type="match status" value="1"/>
</dbReference>
<evidence type="ECO:0000256" key="2">
    <source>
        <dbReference type="ARBA" id="ARBA00022517"/>
    </source>
</evidence>
<dbReference type="Pfam" id="PF03193">
    <property type="entry name" value="RsgA_GTPase"/>
    <property type="match status" value="1"/>
</dbReference>
<keyword evidence="7 10" id="KW-0862">Zinc</keyword>
<dbReference type="EC" id="3.6.1.-" evidence="10"/>
<gene>
    <name evidence="10" type="primary">rsgA</name>
    <name evidence="13" type="ORF">B4135_3814</name>
</gene>
<keyword evidence="3 10" id="KW-0479">Metal-binding</keyword>
<feature type="domain" description="CP-type G" evidence="12">
    <location>
        <begin position="63"/>
        <end position="223"/>
    </location>
</feature>
<accession>A0A150LB82</accession>
<proteinExistence type="inferred from homology"/>
<reference evidence="13 14" key="1">
    <citation type="submission" date="2016-01" db="EMBL/GenBank/DDBJ databases">
        <title>Draft Genome Sequences of Seven Thermophilic Sporeformers Isolated from Foods.</title>
        <authorList>
            <person name="Berendsen E.M."/>
            <person name="Wells-Bennik M.H."/>
            <person name="Krawcyk A.O."/>
            <person name="De Jong A."/>
            <person name="Holsappel S."/>
            <person name="Eijlander R.T."/>
            <person name="Kuipers O.P."/>
        </authorList>
    </citation>
    <scope>NUCLEOTIDE SEQUENCE [LARGE SCALE GENOMIC DNA]</scope>
    <source>
        <strain evidence="13 14">B4135</strain>
    </source>
</reference>
<feature type="binding site" evidence="10">
    <location>
        <position position="247"/>
    </location>
    <ligand>
        <name>Zn(2+)</name>
        <dbReference type="ChEBI" id="CHEBI:29105"/>
    </ligand>
</feature>
<evidence type="ECO:0000256" key="5">
    <source>
        <dbReference type="ARBA" id="ARBA00022741"/>
    </source>
</evidence>
<comment type="cofactor">
    <cofactor evidence="10">
        <name>Zn(2+)</name>
        <dbReference type="ChEBI" id="CHEBI:29105"/>
    </cofactor>
    <text evidence="10">Binds 1 zinc ion per subunit.</text>
</comment>
<dbReference type="PROSITE" id="PS51721">
    <property type="entry name" value="G_CP"/>
    <property type="match status" value="1"/>
</dbReference>
<keyword evidence="4 10" id="KW-0699">rRNA-binding</keyword>
<dbReference type="InterPro" id="IPR004881">
    <property type="entry name" value="Ribosome_biogen_GTPase_RsgA"/>
</dbReference>
<feature type="binding site" evidence="10">
    <location>
        <position position="260"/>
    </location>
    <ligand>
        <name>Zn(2+)</name>
        <dbReference type="ChEBI" id="CHEBI:29105"/>
    </ligand>
</feature>
<feature type="binding site" evidence="10">
    <location>
        <begin position="112"/>
        <end position="115"/>
    </location>
    <ligand>
        <name>GTP</name>
        <dbReference type="ChEBI" id="CHEBI:37565"/>
    </ligand>
</feature>
<evidence type="ECO:0000256" key="10">
    <source>
        <dbReference type="HAMAP-Rule" id="MF_01820"/>
    </source>
</evidence>
<keyword evidence="2 10" id="KW-0690">Ribosome biogenesis</keyword>
<dbReference type="PANTHER" id="PTHR32120">
    <property type="entry name" value="SMALL RIBOSOMAL SUBUNIT BIOGENESIS GTPASE RSGA"/>
    <property type="match status" value="1"/>
</dbReference>
<dbReference type="GO" id="GO:0046872">
    <property type="term" value="F:metal ion binding"/>
    <property type="evidence" value="ECO:0007669"/>
    <property type="project" value="UniProtKB-KW"/>
</dbReference>
<dbReference type="OrthoDB" id="9809485at2"/>
<dbReference type="Pfam" id="PF16745">
    <property type="entry name" value="RsgA_N"/>
    <property type="match status" value="1"/>
</dbReference>
<sequence length="295" mass="33409">MQEGKIMKALSGYYYVKSGSGTYRCRGRGLFRKQNITPLVGDDVVFETVGNEEGYIKEIKERKNELVRPPVANIDQVLLVFSATHPVFKPVLLDRFLTVVESKGILPVILFTKIDLLTEEEKEKINGYMKDYREIGYTVIAASPKKNIGIGEILPLLEGKTSVVAGQSGVGKSTLLNCLRPDLRLETNEISRHLGRGKHTTRHVELLEVGGGLLADTPGFSSLDLQDIEEEELSACFPEMRRLMDSCKFRGCLHVKEPRCAVKEALENGEIKDYRYEHYLEFLEEIKERKMRLGR</sequence>
<dbReference type="GO" id="GO:0003924">
    <property type="term" value="F:GTPase activity"/>
    <property type="evidence" value="ECO:0007669"/>
    <property type="project" value="UniProtKB-UniRule"/>
</dbReference>
<evidence type="ECO:0000256" key="3">
    <source>
        <dbReference type="ARBA" id="ARBA00022723"/>
    </source>
</evidence>
<name>A0A150LB82_9BACI</name>
<dbReference type="CDD" id="cd04466">
    <property type="entry name" value="S1_YloQ_GTPase"/>
    <property type="match status" value="1"/>
</dbReference>
<evidence type="ECO:0000256" key="4">
    <source>
        <dbReference type="ARBA" id="ARBA00022730"/>
    </source>
</evidence>
<dbReference type="HAMAP" id="MF_01820">
    <property type="entry name" value="GTPase_RsgA"/>
    <property type="match status" value="1"/>
</dbReference>